<feature type="domain" description="ABC3 transporter permease C-terminal" evidence="7">
    <location>
        <begin position="305"/>
        <end position="421"/>
    </location>
</feature>
<evidence type="ECO:0000256" key="3">
    <source>
        <dbReference type="ARBA" id="ARBA00022692"/>
    </source>
</evidence>
<gene>
    <name evidence="9" type="ORF">DUE52_00300</name>
</gene>
<evidence type="ECO:0000256" key="1">
    <source>
        <dbReference type="ARBA" id="ARBA00004651"/>
    </source>
</evidence>
<feature type="transmembrane region" description="Helical" evidence="6">
    <location>
        <begin position="21"/>
        <end position="41"/>
    </location>
</feature>
<feature type="domain" description="ABC3 transporter permease C-terminal" evidence="7">
    <location>
        <begin position="699"/>
        <end position="812"/>
    </location>
</feature>
<feature type="transmembrane region" description="Helical" evidence="6">
    <location>
        <begin position="732"/>
        <end position="762"/>
    </location>
</feature>
<keyword evidence="3 6" id="KW-0812">Transmembrane</keyword>
<feature type="transmembrane region" description="Helical" evidence="6">
    <location>
        <begin position="346"/>
        <end position="373"/>
    </location>
</feature>
<accession>A0A368JXK8</accession>
<evidence type="ECO:0000259" key="8">
    <source>
        <dbReference type="Pfam" id="PF12704"/>
    </source>
</evidence>
<protein>
    <submittedName>
        <fullName evidence="9">ABC transporter permease</fullName>
    </submittedName>
</protein>
<evidence type="ECO:0000256" key="6">
    <source>
        <dbReference type="SAM" id="Phobius"/>
    </source>
</evidence>
<evidence type="ECO:0000256" key="5">
    <source>
        <dbReference type="ARBA" id="ARBA00023136"/>
    </source>
</evidence>
<proteinExistence type="predicted"/>
<feature type="domain" description="MacB-like periplasmic core" evidence="8">
    <location>
        <begin position="477"/>
        <end position="617"/>
    </location>
</feature>
<dbReference type="GO" id="GO:0005886">
    <property type="term" value="C:plasma membrane"/>
    <property type="evidence" value="ECO:0007669"/>
    <property type="project" value="UniProtKB-SubCell"/>
</dbReference>
<reference evidence="9 10" key="1">
    <citation type="submission" date="2018-07" db="EMBL/GenBank/DDBJ databases">
        <title>Genome analysis of Larkinella rosea.</title>
        <authorList>
            <person name="Zhou Z."/>
            <person name="Wang G."/>
        </authorList>
    </citation>
    <scope>NUCLEOTIDE SEQUENCE [LARGE SCALE GENOMIC DNA]</scope>
    <source>
        <strain evidence="10">zzj9</strain>
    </source>
</reference>
<feature type="transmembrane region" description="Helical" evidence="6">
    <location>
        <begin position="782"/>
        <end position="802"/>
    </location>
</feature>
<feature type="domain" description="MacB-like periplasmic core" evidence="8">
    <location>
        <begin position="20"/>
        <end position="256"/>
    </location>
</feature>
<keyword evidence="5 6" id="KW-0472">Membrane</keyword>
<dbReference type="EMBL" id="QOWE01000001">
    <property type="protein sequence ID" value="RCR71414.1"/>
    <property type="molecule type" value="Genomic_DNA"/>
</dbReference>
<dbReference type="InterPro" id="IPR050250">
    <property type="entry name" value="Macrolide_Exporter_MacB"/>
</dbReference>
<dbReference type="GO" id="GO:0022857">
    <property type="term" value="F:transmembrane transporter activity"/>
    <property type="evidence" value="ECO:0007669"/>
    <property type="project" value="TreeGrafter"/>
</dbReference>
<dbReference type="RefSeq" id="WP_114403945.1">
    <property type="nucleotide sequence ID" value="NZ_QOWE01000001.1"/>
</dbReference>
<evidence type="ECO:0000313" key="10">
    <source>
        <dbReference type="Proteomes" id="UP000253383"/>
    </source>
</evidence>
<dbReference type="AlphaFoldDB" id="A0A368JXK8"/>
<dbReference type="InterPro" id="IPR025857">
    <property type="entry name" value="MacB_PCD"/>
</dbReference>
<evidence type="ECO:0000313" key="9">
    <source>
        <dbReference type="EMBL" id="RCR71414.1"/>
    </source>
</evidence>
<feature type="transmembrane region" description="Helical" evidence="6">
    <location>
        <begin position="299"/>
        <end position="321"/>
    </location>
</feature>
<feature type="transmembrane region" description="Helical" evidence="6">
    <location>
        <begin position="699"/>
        <end position="720"/>
    </location>
</feature>
<dbReference type="Pfam" id="PF12704">
    <property type="entry name" value="MacB_PCD"/>
    <property type="match status" value="2"/>
</dbReference>
<organism evidence="9 10">
    <name type="scientific">Larkinella punicea</name>
    <dbReference type="NCBI Taxonomy" id="2315727"/>
    <lineage>
        <taxon>Bacteria</taxon>
        <taxon>Pseudomonadati</taxon>
        <taxon>Bacteroidota</taxon>
        <taxon>Cytophagia</taxon>
        <taxon>Cytophagales</taxon>
        <taxon>Spirosomataceae</taxon>
        <taxon>Larkinella</taxon>
    </lineage>
</organism>
<keyword evidence="2" id="KW-1003">Cell membrane</keyword>
<dbReference type="PANTHER" id="PTHR30572">
    <property type="entry name" value="MEMBRANE COMPONENT OF TRANSPORTER-RELATED"/>
    <property type="match status" value="1"/>
</dbReference>
<dbReference type="PANTHER" id="PTHR30572:SF18">
    <property type="entry name" value="ABC-TYPE MACROLIDE FAMILY EXPORT SYSTEM PERMEASE COMPONENT 2"/>
    <property type="match status" value="1"/>
</dbReference>
<evidence type="ECO:0000256" key="4">
    <source>
        <dbReference type="ARBA" id="ARBA00022989"/>
    </source>
</evidence>
<keyword evidence="4 6" id="KW-1133">Transmembrane helix</keyword>
<sequence>MLRNYFKIAWRTLWKNRSYSLINVLGLSLGITCCLVIYVFIRYELSFDHFHSNADRTYRIVEHNRKADGVQYWSSTAYPLAEAIRREIPGVGVTQTAGPDSRIISSTDGNGTVYRFDEKRVLFADAHYLKTFDFKAISPDGIWLAGNATTAFQQPNAVVLTQKMAERYFAGAALPYESLLGKTLTINNSDPLVVSGIIQNPPRNTNLLFDILINYQFYKANNPYYATNWSGNYQGTTYVTLPVGADPQAFEEKLVALQKKYMNAEDIRRKTYVLQPLADVHTETRYGENIGSYVISRTVLGGLASLAVFLILIGAFNFINLSVAQAIQRRKEVGVRKVVGSSQRQLFVQFIGESLVITVVAGILSLGALNGLLALINQSMTLIELDLHADYTVWWFGAGLVGVVAVLAGSYPAVVLSRFQPIKALKNTFSAPQKGFSLRQGLIVLQFCITYSLLVGTLVVSRQMAFFQQKELGFTKDAVMTINSPRNQQDSKLTVFRERLLQNPAVKNVSFSSGTPLTENHYGTDFRLKSESEQMKRQAEFKVVDLNYQSLFGLQLVSGRWFTTSNIVPNGQPFNGFVVNETMVKMLGLTPETAIGQTVVINEGEAPILGVVKNFHNRSLQNVIEPCVMLCWNTGFYGQIHLQLIPHTGNEPNLRQALQAIEQTWKQIFPDDVYRYTFLDEDLARNYLIEQLVFDAFRIFAAISIFISCLGLFGLITFAANQRTKEIGVRKVLGASVGNIVGLLSTDFLKLVLVSILIATPIAWYGMNQWLQDFAYKIDVEWWMFALAGFAAVAIAFATVSFQSIKAALMNPVKSLRSE</sequence>
<evidence type="ECO:0000256" key="2">
    <source>
        <dbReference type="ARBA" id="ARBA00022475"/>
    </source>
</evidence>
<name>A0A368JXK8_9BACT</name>
<feature type="transmembrane region" description="Helical" evidence="6">
    <location>
        <begin position="437"/>
        <end position="460"/>
    </location>
</feature>
<comment type="caution">
    <text evidence="9">The sequence shown here is derived from an EMBL/GenBank/DDBJ whole genome shotgun (WGS) entry which is preliminary data.</text>
</comment>
<dbReference type="OrthoDB" id="5933722at2"/>
<comment type="subcellular location">
    <subcellularLocation>
        <location evidence="1">Cell membrane</location>
        <topology evidence="1">Multi-pass membrane protein</topology>
    </subcellularLocation>
</comment>
<feature type="transmembrane region" description="Helical" evidence="6">
    <location>
        <begin position="393"/>
        <end position="416"/>
    </location>
</feature>
<evidence type="ECO:0000259" key="7">
    <source>
        <dbReference type="Pfam" id="PF02687"/>
    </source>
</evidence>
<keyword evidence="10" id="KW-1185">Reference proteome</keyword>
<dbReference type="Proteomes" id="UP000253383">
    <property type="component" value="Unassembled WGS sequence"/>
</dbReference>
<dbReference type="InterPro" id="IPR003838">
    <property type="entry name" value="ABC3_permease_C"/>
</dbReference>
<dbReference type="Pfam" id="PF02687">
    <property type="entry name" value="FtsX"/>
    <property type="match status" value="2"/>
</dbReference>